<dbReference type="Pfam" id="PF08881">
    <property type="entry name" value="CVNH"/>
    <property type="match status" value="1"/>
</dbReference>
<evidence type="ECO:0000313" key="3">
    <source>
        <dbReference type="Proteomes" id="UP000623687"/>
    </source>
</evidence>
<dbReference type="GeneID" id="59375518"/>
<sequence length="155" mass="16044">MLKYQPTIRCSIHTSHPPPSHHNPAQNQNPVEMYATQLLSALFIATSLLVVPGAHASGDFSATCSGFFVRDNHFLQANCGDGVGGFKDTTLDLNRCIAKSGNSLVCSRNGGYASSCSGCGIRTGAFMTCGCSGVALIADLDDCVANLGGNLACVA</sequence>
<evidence type="ECO:0000313" key="2">
    <source>
        <dbReference type="EMBL" id="KAF7433735.1"/>
    </source>
</evidence>
<dbReference type="RefSeq" id="XP_036633762.1">
    <property type="nucleotide sequence ID" value="XM_036775260.1"/>
</dbReference>
<proteinExistence type="predicted"/>
<protein>
    <recommendedName>
        <fullName evidence="1">Cyanovirin-N domain-containing protein</fullName>
    </recommendedName>
</protein>
<dbReference type="AlphaFoldDB" id="A0A8H7DVS0"/>
<name>A0A8H7DVS0_PLEOS</name>
<accession>A0A8H7DVS0</accession>
<organism evidence="2 3">
    <name type="scientific">Pleurotus ostreatus</name>
    <name type="common">Oyster mushroom</name>
    <name type="synonym">White-rot fungus</name>
    <dbReference type="NCBI Taxonomy" id="5322"/>
    <lineage>
        <taxon>Eukaryota</taxon>
        <taxon>Fungi</taxon>
        <taxon>Dikarya</taxon>
        <taxon>Basidiomycota</taxon>
        <taxon>Agaricomycotina</taxon>
        <taxon>Agaricomycetes</taxon>
        <taxon>Agaricomycetidae</taxon>
        <taxon>Agaricales</taxon>
        <taxon>Pleurotineae</taxon>
        <taxon>Pleurotaceae</taxon>
        <taxon>Pleurotus</taxon>
    </lineage>
</organism>
<gene>
    <name evidence="2" type="ORF">PC9H_005700</name>
</gene>
<dbReference type="Proteomes" id="UP000623687">
    <property type="component" value="Unassembled WGS sequence"/>
</dbReference>
<feature type="domain" description="Cyanovirin-N" evidence="1">
    <location>
        <begin position="59"/>
        <end position="153"/>
    </location>
</feature>
<dbReference type="InterPro" id="IPR011058">
    <property type="entry name" value="Cyanovirin-N"/>
</dbReference>
<dbReference type="VEuPathDB" id="FungiDB:PC9H_005700"/>
<reference evidence="2" key="1">
    <citation type="submission" date="2019-07" db="EMBL/GenBank/DDBJ databases">
        <authorList>
            <person name="Palmer J.M."/>
        </authorList>
    </citation>
    <scope>NUCLEOTIDE SEQUENCE</scope>
    <source>
        <strain evidence="2">PC9</strain>
    </source>
</reference>
<dbReference type="InterPro" id="IPR036673">
    <property type="entry name" value="Cyanovirin-N_sf"/>
</dbReference>
<keyword evidence="3" id="KW-1185">Reference proteome</keyword>
<dbReference type="EMBL" id="JACETU010000003">
    <property type="protein sequence ID" value="KAF7433735.1"/>
    <property type="molecule type" value="Genomic_DNA"/>
</dbReference>
<evidence type="ECO:0000259" key="1">
    <source>
        <dbReference type="SMART" id="SM01111"/>
    </source>
</evidence>
<dbReference type="OrthoDB" id="3068152at2759"/>
<comment type="caution">
    <text evidence="2">The sequence shown here is derived from an EMBL/GenBank/DDBJ whole genome shotgun (WGS) entry which is preliminary data.</text>
</comment>
<dbReference type="SUPFAM" id="SSF51322">
    <property type="entry name" value="Cyanovirin-N"/>
    <property type="match status" value="1"/>
</dbReference>
<dbReference type="SMART" id="SM01111">
    <property type="entry name" value="CVNH"/>
    <property type="match status" value="1"/>
</dbReference>
<dbReference type="Gene3D" id="2.30.60.10">
    <property type="entry name" value="Cyanovirin-N"/>
    <property type="match status" value="1"/>
</dbReference>